<gene>
    <name evidence="1" type="primary">NCL1_18128</name>
    <name evidence="1" type="ORF">TNCV_1284911</name>
</gene>
<reference evidence="1" key="1">
    <citation type="submission" date="2020-08" db="EMBL/GenBank/DDBJ databases">
        <title>Multicomponent nature underlies the extraordinary mechanical properties of spider dragline silk.</title>
        <authorList>
            <person name="Kono N."/>
            <person name="Nakamura H."/>
            <person name="Mori M."/>
            <person name="Yoshida Y."/>
            <person name="Ohtoshi R."/>
            <person name="Malay A.D."/>
            <person name="Moran D.A.P."/>
            <person name="Tomita M."/>
            <person name="Numata K."/>
            <person name="Arakawa K."/>
        </authorList>
    </citation>
    <scope>NUCLEOTIDE SEQUENCE</scope>
</reference>
<comment type="caution">
    <text evidence="1">The sequence shown here is derived from an EMBL/GenBank/DDBJ whole genome shotgun (WGS) entry which is preliminary data.</text>
</comment>
<sequence length="130" mass="14324">MCRSKGGNQRKAYLPSANNFMVTRPGQTIIDKNFGERFSTAYFRAATAGSAVKGFKKCANETHNPLVFSEHDFSASNATDHDVVGDETENNSANPQTLVIENQHINSPEKPELLANADYDALKKPVNVFF</sequence>
<protein>
    <submittedName>
        <fullName evidence="1">Uncharacterized protein</fullName>
    </submittedName>
</protein>
<organism evidence="1 2">
    <name type="scientific">Trichonephila clavipes</name>
    <name type="common">Golden silk orbweaver</name>
    <name type="synonym">Nephila clavipes</name>
    <dbReference type="NCBI Taxonomy" id="2585209"/>
    <lineage>
        <taxon>Eukaryota</taxon>
        <taxon>Metazoa</taxon>
        <taxon>Ecdysozoa</taxon>
        <taxon>Arthropoda</taxon>
        <taxon>Chelicerata</taxon>
        <taxon>Arachnida</taxon>
        <taxon>Araneae</taxon>
        <taxon>Araneomorphae</taxon>
        <taxon>Entelegynae</taxon>
        <taxon>Araneoidea</taxon>
        <taxon>Nephilidae</taxon>
        <taxon>Trichonephila</taxon>
    </lineage>
</organism>
<dbReference type="EMBL" id="BMAU01021335">
    <property type="protein sequence ID" value="GFY15846.1"/>
    <property type="molecule type" value="Genomic_DNA"/>
</dbReference>
<dbReference type="Proteomes" id="UP000887159">
    <property type="component" value="Unassembled WGS sequence"/>
</dbReference>
<keyword evidence="2" id="KW-1185">Reference proteome</keyword>
<accession>A0A8X6SWV7</accession>
<dbReference type="AlphaFoldDB" id="A0A8X6SWV7"/>
<name>A0A8X6SWV7_TRICX</name>
<evidence type="ECO:0000313" key="2">
    <source>
        <dbReference type="Proteomes" id="UP000887159"/>
    </source>
</evidence>
<proteinExistence type="predicted"/>
<evidence type="ECO:0000313" key="1">
    <source>
        <dbReference type="EMBL" id="GFY15846.1"/>
    </source>
</evidence>